<proteinExistence type="predicted"/>
<keyword evidence="2" id="KW-1185">Reference proteome</keyword>
<name>A0A9P0GTD5_PHACE</name>
<reference evidence="1" key="1">
    <citation type="submission" date="2022-01" db="EMBL/GenBank/DDBJ databases">
        <authorList>
            <person name="King R."/>
        </authorList>
    </citation>
    <scope>NUCLEOTIDE SEQUENCE</scope>
</reference>
<gene>
    <name evidence="1" type="ORF">PHAECO_LOCUS6452</name>
</gene>
<dbReference type="Proteomes" id="UP001153737">
    <property type="component" value="Chromosome 2"/>
</dbReference>
<evidence type="ECO:0000313" key="2">
    <source>
        <dbReference type="Proteomes" id="UP001153737"/>
    </source>
</evidence>
<evidence type="ECO:0000313" key="1">
    <source>
        <dbReference type="EMBL" id="CAH1156072.1"/>
    </source>
</evidence>
<accession>A0A9P0GTD5</accession>
<organism evidence="1 2">
    <name type="scientific">Phaedon cochleariae</name>
    <name type="common">Mustard beetle</name>
    <dbReference type="NCBI Taxonomy" id="80249"/>
    <lineage>
        <taxon>Eukaryota</taxon>
        <taxon>Metazoa</taxon>
        <taxon>Ecdysozoa</taxon>
        <taxon>Arthropoda</taxon>
        <taxon>Hexapoda</taxon>
        <taxon>Insecta</taxon>
        <taxon>Pterygota</taxon>
        <taxon>Neoptera</taxon>
        <taxon>Endopterygota</taxon>
        <taxon>Coleoptera</taxon>
        <taxon>Polyphaga</taxon>
        <taxon>Cucujiformia</taxon>
        <taxon>Chrysomeloidea</taxon>
        <taxon>Chrysomelidae</taxon>
        <taxon>Chrysomelinae</taxon>
        <taxon>Chrysomelini</taxon>
        <taxon>Phaedon</taxon>
    </lineage>
</organism>
<dbReference type="OrthoDB" id="10062454at2759"/>
<dbReference type="AlphaFoldDB" id="A0A9P0GTD5"/>
<sequence length="242" mass="27580">MGHCLSRFRLLISYFKFPNFGCFSETDIISDDSLEAVREVVTALRSNVQIIGQGWIFRGETALQRGIVLEIVLAIEKGNLRHLRNLLDSGWRLEASQALYTFLTRLSQPLIPHSIQSLVLDDNGHVPVEIVATDVLGLMKQELSDRHFQLVSILLNLLDTVIKVSPADELRGNTLPISMLPFFFNIQSQHINEWRRIATIFVELIRLASQRIEAGHASNVRFRGDCNNLEVYERSNTNRILE</sequence>
<protein>
    <submittedName>
        <fullName evidence="1">Uncharacterized protein</fullName>
    </submittedName>
</protein>
<dbReference type="EMBL" id="OU896708">
    <property type="protein sequence ID" value="CAH1156072.1"/>
    <property type="molecule type" value="Genomic_DNA"/>
</dbReference>
<dbReference type="SUPFAM" id="SSF48350">
    <property type="entry name" value="GTPase activation domain, GAP"/>
    <property type="match status" value="1"/>
</dbReference>
<reference evidence="1" key="2">
    <citation type="submission" date="2022-10" db="EMBL/GenBank/DDBJ databases">
        <authorList>
            <consortium name="ENA_rothamsted_submissions"/>
            <consortium name="culmorum"/>
            <person name="King R."/>
        </authorList>
    </citation>
    <scope>NUCLEOTIDE SEQUENCE</scope>
</reference>
<dbReference type="InterPro" id="IPR008936">
    <property type="entry name" value="Rho_GTPase_activation_prot"/>
</dbReference>